<keyword evidence="4 6" id="KW-0808">Transferase</keyword>
<dbReference type="GO" id="GO:1904047">
    <property type="term" value="F:S-adenosyl-L-methionine binding"/>
    <property type="evidence" value="ECO:0007669"/>
    <property type="project" value="UniProtKB-UniRule"/>
</dbReference>
<evidence type="ECO:0000256" key="1">
    <source>
        <dbReference type="ARBA" id="ARBA00022490"/>
    </source>
</evidence>
<organism evidence="10 11">
    <name type="scientific">Achlya hypogyna</name>
    <name type="common">Oomycete</name>
    <name type="synonym">Protoachlya hypogyna</name>
    <dbReference type="NCBI Taxonomy" id="1202772"/>
    <lineage>
        <taxon>Eukaryota</taxon>
        <taxon>Sar</taxon>
        <taxon>Stramenopiles</taxon>
        <taxon>Oomycota</taxon>
        <taxon>Saprolegniomycetes</taxon>
        <taxon>Saprolegniales</taxon>
        <taxon>Achlyaceae</taxon>
        <taxon>Achlya</taxon>
    </lineage>
</organism>
<evidence type="ECO:0000256" key="2">
    <source>
        <dbReference type="ARBA" id="ARBA00022517"/>
    </source>
</evidence>
<comment type="function">
    <text evidence="6">Aminocarboxypropyltransferase that catalyzes the aminocarboxypropyl transfer on pseudouridine in 18S rRNA. It constitutes the last step in biosynthesis of the hypermodified N1-methyl-N3-(3-amino-3-carboxypropyl) pseudouridine (m1acp3-Psi).</text>
</comment>
<evidence type="ECO:0000256" key="4">
    <source>
        <dbReference type="ARBA" id="ARBA00022679"/>
    </source>
</evidence>
<evidence type="ECO:0000256" key="5">
    <source>
        <dbReference type="ARBA" id="ARBA00022691"/>
    </source>
</evidence>
<proteinExistence type="inferred from homology"/>
<feature type="binding site" evidence="6">
    <location>
        <position position="71"/>
    </location>
    <ligand>
        <name>S-adenosyl-L-methionine</name>
        <dbReference type="ChEBI" id="CHEBI:59789"/>
    </ligand>
</feature>
<dbReference type="Proteomes" id="UP000243579">
    <property type="component" value="Unassembled WGS sequence"/>
</dbReference>
<feature type="binding site" evidence="6">
    <location>
        <position position="119"/>
    </location>
    <ligand>
        <name>S-adenosyl-L-methionine</name>
        <dbReference type="ChEBI" id="CHEBI:59789"/>
    </ligand>
</feature>
<feature type="binding site" evidence="6">
    <location>
        <position position="142"/>
    </location>
    <ligand>
        <name>S-adenosyl-L-methionine</name>
        <dbReference type="ChEBI" id="CHEBI:59789"/>
    </ligand>
</feature>
<feature type="domain" description="16S/18S rRNA aminocarboxypropyltransferase Tsr3 C-terminal" evidence="8">
    <location>
        <begin position="93"/>
        <end position="219"/>
    </location>
</feature>
<dbReference type="InterPro" id="IPR007177">
    <property type="entry name" value="Tsr3_C"/>
</dbReference>
<feature type="compositionally biased region" description="Acidic residues" evidence="7">
    <location>
        <begin position="236"/>
        <end position="253"/>
    </location>
</feature>
<keyword evidence="3 6" id="KW-0698">rRNA processing</keyword>
<comment type="caution">
    <text evidence="6">Lacks conserved residue(s) required for the propagation of feature annotation.</text>
</comment>
<evidence type="ECO:0000313" key="10">
    <source>
        <dbReference type="EMBL" id="OQR97325.1"/>
    </source>
</evidence>
<comment type="catalytic activity">
    <reaction evidence="6">
        <text>an N(1)-methylpseudouridine in rRNA + S-adenosyl-L-methionine = N(1)-methyl-N(3)-[(3S)-3-amino-3-carboxypropyl]pseudouridine in rRNA + S-methyl-5'-thioadenosine + H(+)</text>
        <dbReference type="Rhea" id="RHEA:63296"/>
        <dbReference type="Rhea" id="RHEA-COMP:11634"/>
        <dbReference type="Rhea" id="RHEA-COMP:16310"/>
        <dbReference type="ChEBI" id="CHEBI:15378"/>
        <dbReference type="ChEBI" id="CHEBI:17509"/>
        <dbReference type="ChEBI" id="CHEBI:59789"/>
        <dbReference type="ChEBI" id="CHEBI:74890"/>
        <dbReference type="ChEBI" id="CHEBI:146234"/>
        <dbReference type="EC" id="2.5.1.157"/>
    </reaction>
</comment>
<dbReference type="Pfam" id="PF04068">
    <property type="entry name" value="Fer4_RLI"/>
    <property type="match status" value="1"/>
</dbReference>
<reference evidence="10 11" key="1">
    <citation type="journal article" date="2014" name="Genome Biol. Evol.">
        <title>The secreted proteins of Achlya hypogyna and Thraustotheca clavata identify the ancestral oomycete secretome and reveal gene acquisitions by horizontal gene transfer.</title>
        <authorList>
            <person name="Misner I."/>
            <person name="Blouin N."/>
            <person name="Leonard G."/>
            <person name="Richards T.A."/>
            <person name="Lane C.E."/>
        </authorList>
    </citation>
    <scope>NUCLEOTIDE SEQUENCE [LARGE SCALE GENOMIC DNA]</scope>
    <source>
        <strain evidence="10 11">ATCC 48635</strain>
    </source>
</reference>
<dbReference type="PANTHER" id="PTHR20426">
    <property type="entry name" value="RIBOSOME BIOGENESIS PROTEIN TSR3 HOMOLOG"/>
    <property type="match status" value="1"/>
</dbReference>
<evidence type="ECO:0000256" key="6">
    <source>
        <dbReference type="HAMAP-Rule" id="MF_03146"/>
    </source>
</evidence>
<comment type="similarity">
    <text evidence="6">Belongs to the TDD superfamily. TSR3 family.</text>
</comment>
<evidence type="ECO:0000259" key="8">
    <source>
        <dbReference type="Pfam" id="PF04034"/>
    </source>
</evidence>
<keyword evidence="11" id="KW-1185">Reference proteome</keyword>
<keyword evidence="1" id="KW-0963">Cytoplasm</keyword>
<feature type="compositionally biased region" description="Acidic residues" evidence="7">
    <location>
        <begin position="306"/>
        <end position="316"/>
    </location>
</feature>
<evidence type="ECO:0000313" key="11">
    <source>
        <dbReference type="Proteomes" id="UP000243579"/>
    </source>
</evidence>
<dbReference type="OrthoDB" id="10262062at2759"/>
<gene>
    <name evidence="10" type="ORF">ACHHYP_12138</name>
</gene>
<dbReference type="InterPro" id="IPR022968">
    <property type="entry name" value="Tsr3-like"/>
</dbReference>
<dbReference type="EC" id="2.5.1.157" evidence="6"/>
<dbReference type="GO" id="GO:0106388">
    <property type="term" value="F:rRNA small subunit aminocarboxypropyltransferase activity"/>
    <property type="evidence" value="ECO:0007669"/>
    <property type="project" value="UniProtKB-EC"/>
</dbReference>
<feature type="compositionally biased region" description="Acidic residues" evidence="7">
    <location>
        <begin position="274"/>
        <end position="285"/>
    </location>
</feature>
<accession>A0A1V9ZH59</accession>
<sequence length="436" mass="47966">MDRGGKKGGKKEKGSGKSGKGGKGEKANKRRGAPADEEQGAEESDLAYSRRSFPVTLRMWDFNQCDAKRCTGRKLCRLGYVKSMKPGAHFRGIVLSPHGEKVVSREDYGIVTSIGISVIDCSWARVQEMPIKQIKSGSHRLLPMLVAANTVNYGKPFKLTCVEAIAATLYIVGMQDEAIQLMDEFPWGMEFLKLNADALDAYAACETSDEVQVAQEAYLSKCQAEEEERKHRMLMPDDDDDDEDEEEDSQDEEERQRELLFGKKPVATPADADLLSDDDDSQDEEERQRELLFGKKTPVLPRLSSDEEVSDDEDAEERERQLLFGPKKSYSTSTTADTDDVQFVAMTSALNLQRGASAIDKTRAAREANKVAKAATALDGSDDEFPATAMENVPSAAAAATLEHTLRATSGDASLLLSREAMAQWSRDVMPAADKA</sequence>
<dbReference type="NCBIfam" id="NF002621">
    <property type="entry name" value="PRK02287.1"/>
    <property type="match status" value="1"/>
</dbReference>
<evidence type="ECO:0000256" key="7">
    <source>
        <dbReference type="SAM" id="MobiDB-lite"/>
    </source>
</evidence>
<dbReference type="InterPro" id="IPR007209">
    <property type="entry name" value="RNaseL-inhib-like_metal-bd_dom"/>
</dbReference>
<dbReference type="GO" id="GO:0000455">
    <property type="term" value="P:enzyme-directed rRNA pseudouridine synthesis"/>
    <property type="evidence" value="ECO:0007669"/>
    <property type="project" value="UniProtKB-UniRule"/>
</dbReference>
<dbReference type="STRING" id="1202772.A0A1V9ZH59"/>
<evidence type="ECO:0000259" key="9">
    <source>
        <dbReference type="Pfam" id="PF04068"/>
    </source>
</evidence>
<feature type="region of interest" description="Disordered" evidence="7">
    <location>
        <begin position="225"/>
        <end position="335"/>
    </location>
</feature>
<dbReference type="PANTHER" id="PTHR20426:SF0">
    <property type="entry name" value="18S RRNA AMINOCARBOXYPROPYLTRANSFERASE"/>
    <property type="match status" value="1"/>
</dbReference>
<dbReference type="AlphaFoldDB" id="A0A1V9ZH59"/>
<protein>
    <recommendedName>
        <fullName evidence="6">18S rRNA aminocarboxypropyltransferase</fullName>
        <ecNumber evidence="6">2.5.1.157</ecNumber>
    </recommendedName>
</protein>
<dbReference type="Pfam" id="PF04034">
    <property type="entry name" value="Ribo_biogen_C"/>
    <property type="match status" value="1"/>
</dbReference>
<feature type="region of interest" description="Disordered" evidence="7">
    <location>
        <begin position="1"/>
        <end position="46"/>
    </location>
</feature>
<keyword evidence="5 6" id="KW-0949">S-adenosyl-L-methionine</keyword>
<dbReference type="EMBL" id="JNBR01000116">
    <property type="protein sequence ID" value="OQR97325.1"/>
    <property type="molecule type" value="Genomic_DNA"/>
</dbReference>
<feature type="compositionally biased region" description="Basic and acidic residues" evidence="7">
    <location>
        <begin position="1"/>
        <end position="15"/>
    </location>
</feature>
<evidence type="ECO:0000256" key="3">
    <source>
        <dbReference type="ARBA" id="ARBA00022552"/>
    </source>
</evidence>
<feature type="domain" description="RNase L inhibitor RLI-like possible metal-binding" evidence="9">
    <location>
        <begin position="59"/>
        <end position="87"/>
    </location>
</feature>
<name>A0A1V9ZH59_ACHHY</name>
<keyword evidence="2 6" id="KW-0690">Ribosome biogenesis</keyword>
<dbReference type="HAMAP" id="MF_01116">
    <property type="entry name" value="TSR3"/>
    <property type="match status" value="1"/>
</dbReference>
<dbReference type="GO" id="GO:0030490">
    <property type="term" value="P:maturation of SSU-rRNA"/>
    <property type="evidence" value="ECO:0007669"/>
    <property type="project" value="TreeGrafter"/>
</dbReference>
<comment type="caution">
    <text evidence="10">The sequence shown here is derived from an EMBL/GenBank/DDBJ whole genome shotgun (WGS) entry which is preliminary data.</text>
</comment>
<feature type="compositionally biased region" description="Acidic residues" evidence="7">
    <location>
        <begin position="35"/>
        <end position="45"/>
    </location>
</feature>